<dbReference type="PANTHER" id="PTHR48085:SF5">
    <property type="entry name" value="CADMIUM_ZINC-TRANSPORTING ATPASE HMA4-RELATED"/>
    <property type="match status" value="1"/>
</dbReference>
<evidence type="ECO:0000259" key="11">
    <source>
        <dbReference type="Pfam" id="PF00122"/>
    </source>
</evidence>
<dbReference type="GO" id="GO:0046872">
    <property type="term" value="F:metal ion binding"/>
    <property type="evidence" value="ECO:0007669"/>
    <property type="project" value="UniProtKB-KW"/>
</dbReference>
<dbReference type="InterPro" id="IPR023299">
    <property type="entry name" value="ATPase_P-typ_cyto_dom_N"/>
</dbReference>
<dbReference type="InterPro" id="IPR044492">
    <property type="entry name" value="P_typ_ATPase_HD_dom"/>
</dbReference>
<dbReference type="EMBL" id="DXFG01000007">
    <property type="protein sequence ID" value="HIX36284.1"/>
    <property type="molecule type" value="Genomic_DNA"/>
</dbReference>
<comment type="subcellular location">
    <subcellularLocation>
        <location evidence="10">Cell membrane</location>
    </subcellularLocation>
    <subcellularLocation>
        <location evidence="1">Membrane</location>
        <topology evidence="1">Multi-pass membrane protein</topology>
    </subcellularLocation>
</comment>
<evidence type="ECO:0000256" key="7">
    <source>
        <dbReference type="ARBA" id="ARBA00023136"/>
    </source>
</evidence>
<dbReference type="SUPFAM" id="SSF56784">
    <property type="entry name" value="HAD-like"/>
    <property type="match status" value="1"/>
</dbReference>
<organism evidence="12 13">
    <name type="scientific">Candidatus Blautia pullistercoris</name>
    <dbReference type="NCBI Taxonomy" id="2838499"/>
    <lineage>
        <taxon>Bacteria</taxon>
        <taxon>Bacillati</taxon>
        <taxon>Bacillota</taxon>
        <taxon>Clostridia</taxon>
        <taxon>Lachnospirales</taxon>
        <taxon>Lachnospiraceae</taxon>
        <taxon>Blautia</taxon>
    </lineage>
</organism>
<keyword evidence="6 10" id="KW-1133">Transmembrane helix</keyword>
<evidence type="ECO:0000313" key="13">
    <source>
        <dbReference type="Proteomes" id="UP000824230"/>
    </source>
</evidence>
<feature type="transmembrane region" description="Helical" evidence="10">
    <location>
        <begin position="648"/>
        <end position="666"/>
    </location>
</feature>
<reference evidence="12" key="1">
    <citation type="journal article" date="2021" name="PeerJ">
        <title>Extensive microbial diversity within the chicken gut microbiome revealed by metagenomics and culture.</title>
        <authorList>
            <person name="Gilroy R."/>
            <person name="Ravi A."/>
            <person name="Getino M."/>
            <person name="Pursley I."/>
            <person name="Horton D.L."/>
            <person name="Alikhan N.F."/>
            <person name="Baker D."/>
            <person name="Gharbi K."/>
            <person name="Hall N."/>
            <person name="Watson M."/>
            <person name="Adriaenssens E.M."/>
            <person name="Foster-Nyarko E."/>
            <person name="Jarju S."/>
            <person name="Secka A."/>
            <person name="Antonio M."/>
            <person name="Oren A."/>
            <person name="Chaudhuri R.R."/>
            <person name="La Ragione R."/>
            <person name="Hildebrand F."/>
            <person name="Pallen M.J."/>
        </authorList>
    </citation>
    <scope>NUCLEOTIDE SEQUENCE</scope>
    <source>
        <strain evidence="12">ChiHjej12B11-1927</strain>
    </source>
</reference>
<keyword evidence="10" id="KW-0067">ATP-binding</keyword>
<dbReference type="GO" id="GO:0016887">
    <property type="term" value="F:ATP hydrolysis activity"/>
    <property type="evidence" value="ECO:0007669"/>
    <property type="project" value="InterPro"/>
</dbReference>
<dbReference type="GO" id="GO:0008551">
    <property type="term" value="F:P-type cadmium transporter activity"/>
    <property type="evidence" value="ECO:0007669"/>
    <property type="project" value="UniProtKB-EC"/>
</dbReference>
<proteinExistence type="inferred from homology"/>
<dbReference type="InterPro" id="IPR001757">
    <property type="entry name" value="P_typ_ATPase"/>
</dbReference>
<keyword evidence="10" id="KW-1003">Cell membrane</keyword>
<dbReference type="PRINTS" id="PR00119">
    <property type="entry name" value="CATATPASE"/>
</dbReference>
<evidence type="ECO:0000256" key="8">
    <source>
        <dbReference type="ARBA" id="ARBA00039103"/>
    </source>
</evidence>
<gene>
    <name evidence="12" type="ORF">H9738_00210</name>
</gene>
<accession>A0A9D1VJC7</accession>
<dbReference type="SUPFAM" id="SSF81653">
    <property type="entry name" value="Calcium ATPase, transduction domain A"/>
    <property type="match status" value="1"/>
</dbReference>
<dbReference type="Gene3D" id="3.40.1110.10">
    <property type="entry name" value="Calcium-transporting ATPase, cytoplasmic domain N"/>
    <property type="match status" value="1"/>
</dbReference>
<keyword evidence="7 10" id="KW-0472">Membrane</keyword>
<dbReference type="InterPro" id="IPR008250">
    <property type="entry name" value="ATPase_P-typ_transduc_dom_A_sf"/>
</dbReference>
<evidence type="ECO:0000313" key="12">
    <source>
        <dbReference type="EMBL" id="HIX36284.1"/>
    </source>
</evidence>
<reference evidence="12" key="2">
    <citation type="submission" date="2021-04" db="EMBL/GenBank/DDBJ databases">
        <authorList>
            <person name="Gilroy R."/>
        </authorList>
    </citation>
    <scope>NUCLEOTIDE SEQUENCE</scope>
    <source>
        <strain evidence="12">ChiHjej12B11-1927</strain>
    </source>
</reference>
<evidence type="ECO:0000256" key="3">
    <source>
        <dbReference type="ARBA" id="ARBA00022539"/>
    </source>
</evidence>
<dbReference type="NCBIfam" id="TIGR01525">
    <property type="entry name" value="ATPase-IB_hvy"/>
    <property type="match status" value="1"/>
</dbReference>
<keyword evidence="5" id="KW-1278">Translocase</keyword>
<comment type="catalytic activity">
    <reaction evidence="9">
        <text>Cd(2+)(in) + ATP + H2O = Cd(2+)(out) + ADP + phosphate + H(+)</text>
        <dbReference type="Rhea" id="RHEA:12132"/>
        <dbReference type="ChEBI" id="CHEBI:15377"/>
        <dbReference type="ChEBI" id="CHEBI:15378"/>
        <dbReference type="ChEBI" id="CHEBI:30616"/>
        <dbReference type="ChEBI" id="CHEBI:43474"/>
        <dbReference type="ChEBI" id="CHEBI:48775"/>
        <dbReference type="ChEBI" id="CHEBI:456216"/>
        <dbReference type="EC" id="7.2.2.21"/>
    </reaction>
</comment>
<dbReference type="SFLD" id="SFLDG00002">
    <property type="entry name" value="C1.7:_P-type_atpase_like"/>
    <property type="match status" value="1"/>
</dbReference>
<evidence type="ECO:0000256" key="4">
    <source>
        <dbReference type="ARBA" id="ARBA00022692"/>
    </source>
</evidence>
<keyword evidence="10" id="KW-0479">Metal-binding</keyword>
<keyword evidence="4 10" id="KW-0812">Transmembrane</keyword>
<dbReference type="Gene3D" id="2.70.150.10">
    <property type="entry name" value="Calcium-transporting ATPase, cytoplasmic transduction domain A"/>
    <property type="match status" value="1"/>
</dbReference>
<evidence type="ECO:0000256" key="6">
    <source>
        <dbReference type="ARBA" id="ARBA00022989"/>
    </source>
</evidence>
<dbReference type="Gene3D" id="3.40.50.1000">
    <property type="entry name" value="HAD superfamily/HAD-like"/>
    <property type="match status" value="1"/>
</dbReference>
<dbReference type="GO" id="GO:0005524">
    <property type="term" value="F:ATP binding"/>
    <property type="evidence" value="ECO:0007669"/>
    <property type="project" value="UniProtKB-UniRule"/>
</dbReference>
<dbReference type="SFLD" id="SFLDF00027">
    <property type="entry name" value="p-type_atpase"/>
    <property type="match status" value="1"/>
</dbReference>
<evidence type="ECO:0000256" key="1">
    <source>
        <dbReference type="ARBA" id="ARBA00004141"/>
    </source>
</evidence>
<dbReference type="InterPro" id="IPR051014">
    <property type="entry name" value="Cation_Transport_ATPase_IB"/>
</dbReference>
<dbReference type="PANTHER" id="PTHR48085">
    <property type="entry name" value="CADMIUM/ZINC-TRANSPORTING ATPASE HMA2-RELATED"/>
    <property type="match status" value="1"/>
</dbReference>
<dbReference type="NCBIfam" id="TIGR01494">
    <property type="entry name" value="ATPase_P-type"/>
    <property type="match status" value="1"/>
</dbReference>
<evidence type="ECO:0000256" key="9">
    <source>
        <dbReference type="ARBA" id="ARBA00049338"/>
    </source>
</evidence>
<comment type="caution">
    <text evidence="10">Lacks conserved residue(s) required for the propagation of feature annotation.</text>
</comment>
<dbReference type="Proteomes" id="UP000824230">
    <property type="component" value="Unassembled WGS sequence"/>
</dbReference>
<dbReference type="GO" id="GO:0005886">
    <property type="term" value="C:plasma membrane"/>
    <property type="evidence" value="ECO:0007669"/>
    <property type="project" value="UniProtKB-SubCell"/>
</dbReference>
<dbReference type="AlphaFoldDB" id="A0A9D1VJC7"/>
<protein>
    <recommendedName>
        <fullName evidence="8">Cd(2+)-exporting ATPase</fullName>
        <ecNumber evidence="8">7.2.2.21</ecNumber>
    </recommendedName>
</protein>
<keyword evidence="10" id="KW-0547">Nucleotide-binding</keyword>
<name>A0A9D1VJC7_9FIRM</name>
<feature type="domain" description="P-type ATPase A" evidence="11">
    <location>
        <begin position="193"/>
        <end position="293"/>
    </location>
</feature>
<dbReference type="SFLD" id="SFLDS00003">
    <property type="entry name" value="Haloacid_Dehalogenase"/>
    <property type="match status" value="1"/>
</dbReference>
<evidence type="ECO:0000256" key="5">
    <source>
        <dbReference type="ARBA" id="ARBA00022967"/>
    </source>
</evidence>
<comment type="similarity">
    <text evidence="2 10">Belongs to the cation transport ATPase (P-type) (TC 3.A.3) family. Type IB subfamily.</text>
</comment>
<sequence length="696" mass="76510">MRIRIRHEIKGRIRFSTQKKKMTAREADMLLFYINSLKNVTSAKVYDRTGDGVVCYTGSRQEIIEKLVAFSFEDKELLEKVPKNTGRELMDQYKEKLVTKLAIHFLCKIFLPSPAAKARAVIQSFRFIKEGLKCICRRKLEVPVLDAAAIGVSIIRGDFNTASSVMLLLSVGEILEEWTHKKSVADLARSMSLNVEKVWRLEGDTEILTDIRSIKEQDVICVHMGNMIPLDGIVTEGEAMVNQASLTGEGIPVKKEEGAYVYAGTAVEEGELKIQVKQSAGSTRYEKIVSMIEDSEKLKSSVEGKAAHLADRLVPYSFMGTVLTYALTRNVTKALSILMVDFSCALKLSMPIVVLAAMRECQEHQITVKGGKFLEAVAEAETVVFDKTGTFTKAQPTVADVVTFGGKDRNDMLRLAACLEEHFPHSIANAVVAQAKKEGLAHEEMHSKVDYVVAHGISSQVNEDKVVIGSYHFVFEDEKCRIPEGEKDKFEKLPTEYSHLYLAVSGELAAVICIEDPLREEAKNIVPALKAAGIRKVVMMTGDSAHTARAIAKKTGVDQFYAEVLPEDKASFIEKEKAKGRKVIMVGDGINDSPALSAADAGIAVSGGAQLAREISDITISGEDLHQLVILKKVGNGMMKRIHRNYRFVIGFNGGLIFLGLAGILANGTSAFLHNMSTLGITLESMTNMLDKGKNK</sequence>
<dbReference type="EC" id="7.2.2.21" evidence="8"/>
<keyword evidence="3" id="KW-0104">Cadmium</keyword>
<dbReference type="Pfam" id="PF00702">
    <property type="entry name" value="Hydrolase"/>
    <property type="match status" value="1"/>
</dbReference>
<dbReference type="InterPro" id="IPR027256">
    <property type="entry name" value="P-typ_ATPase_IB"/>
</dbReference>
<evidence type="ECO:0000256" key="2">
    <source>
        <dbReference type="ARBA" id="ARBA00006024"/>
    </source>
</evidence>
<dbReference type="InterPro" id="IPR036412">
    <property type="entry name" value="HAD-like_sf"/>
</dbReference>
<dbReference type="InterPro" id="IPR023214">
    <property type="entry name" value="HAD_sf"/>
</dbReference>
<dbReference type="PRINTS" id="PR00120">
    <property type="entry name" value="HATPASE"/>
</dbReference>
<dbReference type="Pfam" id="PF00122">
    <property type="entry name" value="E1-E2_ATPase"/>
    <property type="match status" value="1"/>
</dbReference>
<comment type="caution">
    <text evidence="12">The sequence shown here is derived from an EMBL/GenBank/DDBJ whole genome shotgun (WGS) entry which is preliminary data.</text>
</comment>
<dbReference type="InterPro" id="IPR059000">
    <property type="entry name" value="ATPase_P-type_domA"/>
</dbReference>
<evidence type="ECO:0000256" key="10">
    <source>
        <dbReference type="RuleBase" id="RU362081"/>
    </source>
</evidence>